<dbReference type="SUPFAM" id="SSF53448">
    <property type="entry name" value="Nucleotide-diphospho-sugar transferases"/>
    <property type="match status" value="1"/>
</dbReference>
<gene>
    <name evidence="4 5" type="primary">kdsB</name>
    <name evidence="5" type="ORF">PQR79_00580</name>
</gene>
<dbReference type="InterPro" id="IPR003329">
    <property type="entry name" value="Cytidylyl_trans"/>
</dbReference>
<evidence type="ECO:0000256" key="3">
    <source>
        <dbReference type="ARBA" id="ARBA00022985"/>
    </source>
</evidence>
<evidence type="ECO:0000256" key="2">
    <source>
        <dbReference type="ARBA" id="ARBA00022695"/>
    </source>
</evidence>
<proteinExistence type="inferred from homology"/>
<comment type="caution">
    <text evidence="5">The sequence shown here is derived from an EMBL/GenBank/DDBJ whole genome shotgun (WGS) entry which is preliminary data.</text>
</comment>
<dbReference type="Pfam" id="PF02348">
    <property type="entry name" value="CTP_transf_3"/>
    <property type="match status" value="1"/>
</dbReference>
<sequence>MIKVVIPARFGSSRLPGKPLLELKGKPLFWHVVQRVLESGVCLEDIIIATDDNRIFEVAKQLSLPVLMTNNQHESGTDRVNEVAKHFGWESDTIVVNVQGDEPLIPPSAIASVIAFAVKNKNYEITTAVSTIESMIDLNNPNIVKAIVAENGRALYFTRCAAPFNRDEPDTILNCFRHIGIYTYRCNVLNKLCSLAPAKLEKIEKLEQLRALSHGYSIGATVLNNAPPHGIDTFEDYKDLLKLMEDEDGLKKYR</sequence>
<keyword evidence="3 4" id="KW-0448">Lipopolysaccharide biosynthesis</keyword>
<accession>A0ABT5TG92</accession>
<dbReference type="NCBIfam" id="TIGR00466">
    <property type="entry name" value="kdsB"/>
    <property type="match status" value="1"/>
</dbReference>
<dbReference type="RefSeq" id="WP_238106023.1">
    <property type="nucleotide sequence ID" value="NZ_JAQQPZ010000001.1"/>
</dbReference>
<keyword evidence="4" id="KW-0963">Cytoplasm</keyword>
<evidence type="ECO:0000313" key="6">
    <source>
        <dbReference type="Proteomes" id="UP001213691"/>
    </source>
</evidence>
<evidence type="ECO:0000313" key="5">
    <source>
        <dbReference type="EMBL" id="MDD8057636.1"/>
    </source>
</evidence>
<dbReference type="EC" id="2.7.7.90" evidence="4"/>
<dbReference type="InterPro" id="IPR004528">
    <property type="entry name" value="KdsB"/>
</dbReference>
<comment type="subcellular location">
    <subcellularLocation>
        <location evidence="4">Cytoplasm</location>
    </subcellularLocation>
</comment>
<dbReference type="Proteomes" id="UP001213691">
    <property type="component" value="Unassembled WGS sequence"/>
</dbReference>
<dbReference type="EMBL" id="JAQQPZ010000001">
    <property type="protein sequence ID" value="MDD8057636.1"/>
    <property type="molecule type" value="Genomic_DNA"/>
</dbReference>
<keyword evidence="1 4" id="KW-0808">Transferase</keyword>
<dbReference type="NCBIfam" id="NF009905">
    <property type="entry name" value="PRK13368.1"/>
    <property type="match status" value="1"/>
</dbReference>
<evidence type="ECO:0000256" key="1">
    <source>
        <dbReference type="ARBA" id="ARBA00022679"/>
    </source>
</evidence>
<dbReference type="GO" id="GO:0008690">
    <property type="term" value="F:3-deoxy-manno-octulosonate cytidylyltransferase activity"/>
    <property type="evidence" value="ECO:0007669"/>
    <property type="project" value="UniProtKB-EC"/>
</dbReference>
<dbReference type="HAMAP" id="MF_00057">
    <property type="entry name" value="KdsB"/>
    <property type="match status" value="1"/>
</dbReference>
<dbReference type="PANTHER" id="PTHR42866:SF2">
    <property type="entry name" value="3-DEOXY-MANNO-OCTULOSONATE CYTIDYLYLTRANSFERASE, MITOCHONDRIAL"/>
    <property type="match status" value="1"/>
</dbReference>
<name>A0ABT5TG92_9GAMM</name>
<dbReference type="PANTHER" id="PTHR42866">
    <property type="entry name" value="3-DEOXY-MANNO-OCTULOSONATE CYTIDYLYLTRANSFERASE"/>
    <property type="match status" value="1"/>
</dbReference>
<dbReference type="InterPro" id="IPR029044">
    <property type="entry name" value="Nucleotide-diphossugar_trans"/>
</dbReference>
<comment type="function">
    <text evidence="4">Activates KDO8N (a required 8-carbon sugar) for incorporation into bacterial lipopolysaccharide in the Shewanella genus.</text>
</comment>
<organism evidence="5 6">
    <name type="scientific">Shewanella metallivivens</name>
    <dbReference type="NCBI Taxonomy" id="2872342"/>
    <lineage>
        <taxon>Bacteria</taxon>
        <taxon>Pseudomonadati</taxon>
        <taxon>Pseudomonadota</taxon>
        <taxon>Gammaproteobacteria</taxon>
        <taxon>Alteromonadales</taxon>
        <taxon>Shewanellaceae</taxon>
        <taxon>Shewanella</taxon>
    </lineage>
</organism>
<comment type="catalytic activity">
    <reaction evidence="4">
        <text>8-amino-3,8-dideoxy-alpha-D-manno-octulosonate + CTP = CMP-8-amino-3,8-dideoxy-alpha-D-manno-oct-2-ulosonate + diphosphate</text>
        <dbReference type="Rhea" id="RHEA:49284"/>
        <dbReference type="ChEBI" id="CHEBI:33019"/>
        <dbReference type="ChEBI" id="CHEBI:37563"/>
        <dbReference type="ChEBI" id="CHEBI:87091"/>
        <dbReference type="ChEBI" id="CHEBI:91089"/>
        <dbReference type="EC" id="2.7.7.90"/>
    </reaction>
</comment>
<keyword evidence="6" id="KW-1185">Reference proteome</keyword>
<protein>
    <recommendedName>
        <fullName evidence="4">8-amino-3,8-dideoxy-manno-octulosonate cytidylyltransferase</fullName>
        <ecNumber evidence="4">2.7.7.90</ecNumber>
    </recommendedName>
    <alternativeName>
        <fullName evidence="4">CMP-8-amino-3,8-dideoxy-manno-octulosonate synthase</fullName>
    </alternativeName>
</protein>
<dbReference type="NCBIfam" id="NF003952">
    <property type="entry name" value="PRK05450.1-5"/>
    <property type="match status" value="1"/>
</dbReference>
<dbReference type="CDD" id="cd02517">
    <property type="entry name" value="CMP-KDO-Synthetase"/>
    <property type="match status" value="1"/>
</dbReference>
<evidence type="ECO:0000256" key="4">
    <source>
        <dbReference type="HAMAP-Rule" id="MF_00057"/>
    </source>
</evidence>
<keyword evidence="2 4" id="KW-0548">Nucleotidyltransferase</keyword>
<comment type="similarity">
    <text evidence="4">Belongs to the KdsB family.</text>
</comment>
<dbReference type="Gene3D" id="3.90.550.10">
    <property type="entry name" value="Spore Coat Polysaccharide Biosynthesis Protein SpsA, Chain A"/>
    <property type="match status" value="1"/>
</dbReference>
<reference evidence="5 6" key="1">
    <citation type="submission" date="2023-02" db="EMBL/GenBank/DDBJ databases">
        <title>Genome sequence of Shewanella metallivivens ER-Te-42B-Light, sp. nov., enriched from sulfide tube worms (Riftia pachyptila) isolated from Explorer Ridge in the Pacific Ocean.</title>
        <authorList>
            <person name="Maltman C."/>
            <person name="Kuzyk S.B."/>
            <person name="Kyndt J.A."/>
            <person name="Yurkov V."/>
        </authorList>
    </citation>
    <scope>NUCLEOTIDE SEQUENCE [LARGE SCALE GENOMIC DNA]</scope>
    <source>
        <strain evidence="5 6">ER-Te-42B-Light</strain>
    </source>
</reference>